<dbReference type="InterPro" id="IPR050229">
    <property type="entry name" value="GlpE_sulfurtransferase"/>
</dbReference>
<evidence type="ECO:0000313" key="3">
    <source>
        <dbReference type="Proteomes" id="UP000050465"/>
    </source>
</evidence>
<accession>A0A0P7ZAU8</accession>
<dbReference type="InterPro" id="IPR001763">
    <property type="entry name" value="Rhodanese-like_dom"/>
</dbReference>
<dbReference type="SUPFAM" id="SSF52821">
    <property type="entry name" value="Rhodanese/Cell cycle control phosphatase"/>
    <property type="match status" value="1"/>
</dbReference>
<dbReference type="Proteomes" id="UP000050465">
    <property type="component" value="Unassembled WGS sequence"/>
</dbReference>
<name>A0A0P7ZAU8_9CYAN</name>
<dbReference type="Pfam" id="PF00581">
    <property type="entry name" value="Rhodanese"/>
    <property type="match status" value="1"/>
</dbReference>
<dbReference type="CDD" id="cd00158">
    <property type="entry name" value="RHOD"/>
    <property type="match status" value="1"/>
</dbReference>
<reference evidence="2 3" key="1">
    <citation type="submission" date="2015-09" db="EMBL/GenBank/DDBJ databases">
        <title>Identification and resolution of microdiversity through metagenomic sequencing of parallel consortia.</title>
        <authorList>
            <person name="Nelson W.C."/>
            <person name="Romine M.F."/>
            <person name="Lindemann S.R."/>
        </authorList>
    </citation>
    <scope>NUCLEOTIDE SEQUENCE [LARGE SCALE GENOMIC DNA]</scope>
    <source>
        <strain evidence="2">Ana</strain>
    </source>
</reference>
<dbReference type="PANTHER" id="PTHR43031">
    <property type="entry name" value="FAD-DEPENDENT OXIDOREDUCTASE"/>
    <property type="match status" value="1"/>
</dbReference>
<protein>
    <submittedName>
        <fullName evidence="2">Rhodanese-related sulfurtransferase</fullName>
    </submittedName>
</protein>
<sequence>MILNQSMRAVMLALVLGVYLWLGVRPDLAMAAPLPAAESSFQGRMQIVPEASLALKSEVRRFLTSIPDGYYAITNVNGLKSQVANPDAVLVDVREPSEYRSGHIPNAINISLRTLTDNLDKLDRDRPIVLYCSSGHRSAMGVVALHLLGYENVQGFPPSLAGWKAAGGAITGT</sequence>
<comment type="caution">
    <text evidence="2">The sequence shown here is derived from an EMBL/GenBank/DDBJ whole genome shotgun (WGS) entry which is preliminary data.</text>
</comment>
<feature type="domain" description="Rhodanese" evidence="1">
    <location>
        <begin position="84"/>
        <end position="172"/>
    </location>
</feature>
<dbReference type="InterPro" id="IPR036873">
    <property type="entry name" value="Rhodanese-like_dom_sf"/>
</dbReference>
<dbReference type="Gene3D" id="3.40.250.10">
    <property type="entry name" value="Rhodanese-like domain"/>
    <property type="match status" value="1"/>
</dbReference>
<proteinExistence type="predicted"/>
<dbReference type="AlphaFoldDB" id="A0A0P7ZAU8"/>
<dbReference type="SMART" id="SM00450">
    <property type="entry name" value="RHOD"/>
    <property type="match status" value="1"/>
</dbReference>
<dbReference type="PATRIC" id="fig|1666911.3.peg.4725"/>
<dbReference type="STRING" id="1666911.HLUCCA11_22930"/>
<dbReference type="PROSITE" id="PS50206">
    <property type="entry name" value="RHODANESE_3"/>
    <property type="match status" value="1"/>
</dbReference>
<dbReference type="EMBL" id="LJZR01000081">
    <property type="protein sequence ID" value="KPQ31822.1"/>
    <property type="molecule type" value="Genomic_DNA"/>
</dbReference>
<gene>
    <name evidence="2" type="ORF">HLUCCA11_22930</name>
</gene>
<dbReference type="PANTHER" id="PTHR43031:SF1">
    <property type="entry name" value="PYRIDINE NUCLEOTIDE-DISULPHIDE OXIDOREDUCTASE"/>
    <property type="match status" value="1"/>
</dbReference>
<organism evidence="2 3">
    <name type="scientific">Phormidesmis priestleyi Ana</name>
    <dbReference type="NCBI Taxonomy" id="1666911"/>
    <lineage>
        <taxon>Bacteria</taxon>
        <taxon>Bacillati</taxon>
        <taxon>Cyanobacteriota</taxon>
        <taxon>Cyanophyceae</taxon>
        <taxon>Leptolyngbyales</taxon>
        <taxon>Leptolyngbyaceae</taxon>
        <taxon>Phormidesmis</taxon>
    </lineage>
</organism>
<keyword evidence="2" id="KW-0808">Transferase</keyword>
<evidence type="ECO:0000259" key="1">
    <source>
        <dbReference type="PROSITE" id="PS50206"/>
    </source>
</evidence>
<dbReference type="GO" id="GO:0016740">
    <property type="term" value="F:transferase activity"/>
    <property type="evidence" value="ECO:0007669"/>
    <property type="project" value="UniProtKB-KW"/>
</dbReference>
<evidence type="ECO:0000313" key="2">
    <source>
        <dbReference type="EMBL" id="KPQ31822.1"/>
    </source>
</evidence>